<protein>
    <submittedName>
        <fullName evidence="3">GAF domain-containing protein</fullName>
    </submittedName>
</protein>
<dbReference type="InterPro" id="IPR051448">
    <property type="entry name" value="CdaR-like_regulators"/>
</dbReference>
<keyword evidence="4" id="KW-1185">Reference proteome</keyword>
<evidence type="ECO:0000313" key="4">
    <source>
        <dbReference type="Proteomes" id="UP001499841"/>
    </source>
</evidence>
<dbReference type="InterPro" id="IPR041522">
    <property type="entry name" value="CdaR_GGDEF"/>
</dbReference>
<dbReference type="PANTHER" id="PTHR33744">
    <property type="entry name" value="CARBOHYDRATE DIACID REGULATOR"/>
    <property type="match status" value="1"/>
</dbReference>
<dbReference type="InterPro" id="IPR029016">
    <property type="entry name" value="GAF-like_dom_sf"/>
</dbReference>
<evidence type="ECO:0000313" key="3">
    <source>
        <dbReference type="EMBL" id="GAA4289008.1"/>
    </source>
</evidence>
<dbReference type="PANTHER" id="PTHR33744:SF1">
    <property type="entry name" value="DNA-BINDING TRANSCRIPTIONAL ACTIVATOR ADER"/>
    <property type="match status" value="1"/>
</dbReference>
<comment type="caution">
    <text evidence="3">The sequence shown here is derived from an EMBL/GenBank/DDBJ whole genome shotgun (WGS) entry which is preliminary data.</text>
</comment>
<evidence type="ECO:0000256" key="1">
    <source>
        <dbReference type="ARBA" id="ARBA00006754"/>
    </source>
</evidence>
<dbReference type="InterPro" id="IPR042070">
    <property type="entry name" value="PucR_C-HTH_sf"/>
</dbReference>
<organism evidence="3 4">
    <name type="scientific">Georgenia daeguensis</name>
    <dbReference type="NCBI Taxonomy" id="908355"/>
    <lineage>
        <taxon>Bacteria</taxon>
        <taxon>Bacillati</taxon>
        <taxon>Actinomycetota</taxon>
        <taxon>Actinomycetes</taxon>
        <taxon>Micrococcales</taxon>
        <taxon>Bogoriellaceae</taxon>
        <taxon>Georgenia</taxon>
    </lineage>
</organism>
<dbReference type="SUPFAM" id="SSF55781">
    <property type="entry name" value="GAF domain-like"/>
    <property type="match status" value="1"/>
</dbReference>
<dbReference type="InterPro" id="IPR003018">
    <property type="entry name" value="GAF"/>
</dbReference>
<dbReference type="EMBL" id="BAABBA010000020">
    <property type="protein sequence ID" value="GAA4289008.1"/>
    <property type="molecule type" value="Genomic_DNA"/>
</dbReference>
<dbReference type="Gene3D" id="1.10.10.2840">
    <property type="entry name" value="PucR C-terminal helix-turn-helix domain"/>
    <property type="match status" value="1"/>
</dbReference>
<accession>A0ABP8EYF2</accession>
<comment type="similarity">
    <text evidence="1">Belongs to the CdaR family.</text>
</comment>
<dbReference type="Gene3D" id="3.30.450.40">
    <property type="match status" value="1"/>
</dbReference>
<dbReference type="Proteomes" id="UP001499841">
    <property type="component" value="Unassembled WGS sequence"/>
</dbReference>
<sequence length="627" mass="65584">MTGVIGTEYLELLARDASPVEFEGPLLAARSAGADAETIGRLEHAKALALQVRGVLESRRRRETELSALFETASDLASLTDVDAVLEAIVRRSRQLLGSDVAYLSLNDEEAGDTYMRVTVGCSSDLFRAVRLPMGAGLGGLVAQTATPYASATYFQDERFRHTEGIDSAVADEGITSIVGVPLLLARRVIGVLYAANRTVRPFGRSEIALLSSFAAHAAIALDNARLLSETQLALHDLRVAGEELRARTVSVERAADAHDRLLELVLQGGDVDDVAREVGEVLGGHVIMAGPDGAPLPGGAEVPSTAVAGATSGATTETARLAVTTSRTRTGDGVVAAPVLAGGEALGALVLLRSEPLDEADRRILERAALVTALQLLFRRSVAAAEERLRGELLDDVLLGRDPQGLRERARLAGADLDAAHAVVVAEVVGDRSRAVQAAAFLAGGRGGLSTLQEGELVLILPGLEPHEAARAVSTELGRAAGRPVTAGTAGPASGPAEIAAARAEAARCLHTLLVLGRRGEVAGVGDLGFVGLLLGEDRDVPSYVASVLGPVLEYDAQRGTALLETLRTYFGQGGNLSRTGSALHVHANTVTQRLERITNLLGEGWNAPERQLEVQLALRLHALLG</sequence>
<gene>
    <name evidence="3" type="ORF">GCM10022262_33690</name>
</gene>
<proteinExistence type="inferred from homology"/>
<reference evidence="4" key="1">
    <citation type="journal article" date="2019" name="Int. J. Syst. Evol. Microbiol.">
        <title>The Global Catalogue of Microorganisms (GCM) 10K type strain sequencing project: providing services to taxonomists for standard genome sequencing and annotation.</title>
        <authorList>
            <consortium name="The Broad Institute Genomics Platform"/>
            <consortium name="The Broad Institute Genome Sequencing Center for Infectious Disease"/>
            <person name="Wu L."/>
            <person name="Ma J."/>
        </authorList>
    </citation>
    <scope>NUCLEOTIDE SEQUENCE [LARGE SCALE GENOMIC DNA]</scope>
    <source>
        <strain evidence="4">JCM 17459</strain>
    </source>
</reference>
<evidence type="ECO:0000259" key="2">
    <source>
        <dbReference type="SMART" id="SM00065"/>
    </source>
</evidence>
<dbReference type="InterPro" id="IPR025736">
    <property type="entry name" value="PucR_C-HTH_dom"/>
</dbReference>
<dbReference type="Pfam" id="PF01590">
    <property type="entry name" value="GAF"/>
    <property type="match status" value="1"/>
</dbReference>
<dbReference type="Pfam" id="PF13556">
    <property type="entry name" value="HTH_30"/>
    <property type="match status" value="1"/>
</dbReference>
<name>A0ABP8EYF2_9MICO</name>
<feature type="domain" description="GAF" evidence="2">
    <location>
        <begin position="81"/>
        <end position="232"/>
    </location>
</feature>
<dbReference type="SMART" id="SM00065">
    <property type="entry name" value="GAF"/>
    <property type="match status" value="1"/>
</dbReference>
<dbReference type="Pfam" id="PF17853">
    <property type="entry name" value="GGDEF_2"/>
    <property type="match status" value="1"/>
</dbReference>